<sequence length="458" mass="49277">MAKTLLRSGCLDDFLALGENGQAVFDSAFQIRETLRLRKQQAVADALAIPQPNDEGDRVDWYAPQEGSVTSWAAASDEERRTALRYLDNCLSNVASLSARCQQADKTSIRLFGALLEKALQFPGSQHVYLVNGKPVITFWGFVNLNQGARDDVLECLRVVEPREPEIAFIPEEAMPEPEPLPVEISEPEKPLLETPRAVQVSEDSPVYSLSTAAIKAASVEEEKTAPPPEPVVIAKKPRRRWLLPVAAVIAVAVAAPVSYLLLSSNQAEPVAMAQAEVQPQPIAPAPIQAVDAVKTTLPLTPAEVVAPAKPEPEPAAAPEPEAIAVAADVPKNALILPAEALKMGSTKFLNGTWRAQINFSDPITGKAPSLRYQIANNKGTVRLVHGDNIVCKAEMFSGLHQNGALMIKTRGSARCSDGSRYPMPEVTCKTGSNGAAVCTGRYDGDKVIPITFRKVSN</sequence>
<keyword evidence="1" id="KW-0472">Membrane</keyword>
<dbReference type="OrthoDB" id="5448848at2"/>
<dbReference type="RefSeq" id="WP_038472515.1">
    <property type="nucleotide sequence ID" value="NZ_CP009451.1"/>
</dbReference>
<gene>
    <name evidence="2" type="ORF">JT31_01555</name>
</gene>
<dbReference type="NCBIfam" id="NF040486">
    <property type="entry name" value="SrfA_fam"/>
    <property type="match status" value="1"/>
</dbReference>
<evidence type="ECO:0000313" key="2">
    <source>
        <dbReference type="EMBL" id="AIR03356.1"/>
    </source>
</evidence>
<evidence type="ECO:0000313" key="3">
    <source>
        <dbReference type="Proteomes" id="UP000029481"/>
    </source>
</evidence>
<organism evidence="2 3">
    <name type="scientific">Cedecea neteri</name>
    <dbReference type="NCBI Taxonomy" id="158822"/>
    <lineage>
        <taxon>Bacteria</taxon>
        <taxon>Pseudomonadati</taxon>
        <taxon>Pseudomonadota</taxon>
        <taxon>Gammaproteobacteria</taxon>
        <taxon>Enterobacterales</taxon>
        <taxon>Enterobacteriaceae</taxon>
        <taxon>Cedecea</taxon>
    </lineage>
</organism>
<protein>
    <submittedName>
        <fullName evidence="2">SsrAB activated protein</fullName>
    </submittedName>
</protein>
<keyword evidence="3" id="KW-1185">Reference proteome</keyword>
<dbReference type="InterPro" id="IPR047774">
    <property type="entry name" value="SrfA-like"/>
</dbReference>
<dbReference type="Proteomes" id="UP000029481">
    <property type="component" value="Chromosome"/>
</dbReference>
<proteinExistence type="predicted"/>
<name>A0A089PWQ3_9ENTR</name>
<dbReference type="KEGG" id="cnt:JT31_01555"/>
<keyword evidence="1" id="KW-0812">Transmembrane</keyword>
<accession>A0A089PWQ3</accession>
<dbReference type="AlphaFoldDB" id="A0A089PWQ3"/>
<feature type="transmembrane region" description="Helical" evidence="1">
    <location>
        <begin position="242"/>
        <end position="263"/>
    </location>
</feature>
<keyword evidence="1" id="KW-1133">Transmembrane helix</keyword>
<dbReference type="EMBL" id="CP009451">
    <property type="protein sequence ID" value="AIR03356.1"/>
    <property type="molecule type" value="Genomic_DNA"/>
</dbReference>
<reference evidence="2 3" key="1">
    <citation type="submission" date="2014-09" db="EMBL/GenBank/DDBJ databases">
        <title>Cedecea neteri SSMD04 Genome Sequencing.</title>
        <authorList>
            <person name="Tan J.-Y."/>
        </authorList>
    </citation>
    <scope>NUCLEOTIDE SEQUENCE [LARGE SCALE GENOMIC DNA]</scope>
    <source>
        <strain evidence="2 3">SSMD04</strain>
    </source>
</reference>
<evidence type="ECO:0000256" key="1">
    <source>
        <dbReference type="SAM" id="Phobius"/>
    </source>
</evidence>